<dbReference type="CDD" id="cd03822">
    <property type="entry name" value="GT4_mannosyltransferase-like"/>
    <property type="match status" value="1"/>
</dbReference>
<keyword evidence="3" id="KW-0808">Transferase</keyword>
<evidence type="ECO:0000259" key="1">
    <source>
        <dbReference type="Pfam" id="PF00534"/>
    </source>
</evidence>
<dbReference type="InterPro" id="IPR001296">
    <property type="entry name" value="Glyco_trans_1"/>
</dbReference>
<dbReference type="Proteomes" id="UP000502248">
    <property type="component" value="Chromosome"/>
</dbReference>
<dbReference type="AlphaFoldDB" id="A0A7Z2ZLU0"/>
<organism evidence="3 4">
    <name type="scientific">Cohnella herbarum</name>
    <dbReference type="NCBI Taxonomy" id="2728023"/>
    <lineage>
        <taxon>Bacteria</taxon>
        <taxon>Bacillati</taxon>
        <taxon>Bacillota</taxon>
        <taxon>Bacilli</taxon>
        <taxon>Bacillales</taxon>
        <taxon>Paenibacillaceae</taxon>
        <taxon>Cohnella</taxon>
    </lineage>
</organism>
<gene>
    <name evidence="3" type="ORF">HH215_15075</name>
</gene>
<dbReference type="InterPro" id="IPR028098">
    <property type="entry name" value="Glyco_trans_4-like_N"/>
</dbReference>
<dbReference type="Pfam" id="PF13439">
    <property type="entry name" value="Glyco_transf_4"/>
    <property type="match status" value="1"/>
</dbReference>
<evidence type="ECO:0000313" key="4">
    <source>
        <dbReference type="Proteomes" id="UP000502248"/>
    </source>
</evidence>
<dbReference type="PANTHER" id="PTHR12526">
    <property type="entry name" value="GLYCOSYLTRANSFERASE"/>
    <property type="match status" value="1"/>
</dbReference>
<dbReference type="GO" id="GO:0016757">
    <property type="term" value="F:glycosyltransferase activity"/>
    <property type="evidence" value="ECO:0007669"/>
    <property type="project" value="InterPro"/>
</dbReference>
<dbReference type="SUPFAM" id="SSF53756">
    <property type="entry name" value="UDP-Glycosyltransferase/glycogen phosphorylase"/>
    <property type="match status" value="1"/>
</dbReference>
<dbReference type="EMBL" id="CP051680">
    <property type="protein sequence ID" value="QJD84368.1"/>
    <property type="molecule type" value="Genomic_DNA"/>
</dbReference>
<dbReference type="Pfam" id="PF00534">
    <property type="entry name" value="Glycos_transf_1"/>
    <property type="match status" value="1"/>
</dbReference>
<dbReference type="RefSeq" id="WP_169280652.1">
    <property type="nucleotide sequence ID" value="NZ_CP051680.1"/>
</dbReference>
<evidence type="ECO:0000259" key="2">
    <source>
        <dbReference type="Pfam" id="PF13439"/>
    </source>
</evidence>
<reference evidence="3 4" key="1">
    <citation type="submission" date="2020-04" db="EMBL/GenBank/DDBJ databases">
        <title>Genome sequencing of novel species.</title>
        <authorList>
            <person name="Heo J."/>
            <person name="Kim S.-J."/>
            <person name="Kim J.-S."/>
            <person name="Hong S.-B."/>
            <person name="Kwon S.-W."/>
        </authorList>
    </citation>
    <scope>NUCLEOTIDE SEQUENCE [LARGE SCALE GENOMIC DNA]</scope>
    <source>
        <strain evidence="3 4">MFER-1</strain>
    </source>
</reference>
<evidence type="ECO:0000313" key="3">
    <source>
        <dbReference type="EMBL" id="QJD84368.1"/>
    </source>
</evidence>
<feature type="domain" description="Glycosyltransferase subfamily 4-like N-terminal" evidence="2">
    <location>
        <begin position="59"/>
        <end position="173"/>
    </location>
</feature>
<accession>A0A7Z2ZLU0</accession>
<dbReference type="KEGG" id="cheb:HH215_15075"/>
<sequence length="393" mass="44672">MNNRLPQIAYVSTYIPKKCGLATYTHHLREAINHAKGNRPLDPVVTMCNSEEIADYREPWMFPLVKQEQDEYRRVADAINQSNVDVVSLQHEFGIFGGEAGSHVLDFLRRVKKPVVTTFHTVFENPVAPYANLQKEIAQWSDHLLVMNRKASGYLQANFDISPEKITFIPHGTPVPNRANRLYARQEAGWVNRKVLFTFGLLGRSKGIELILRAMASAVHAVPELLYVIAGQTHPEVRKHEGENYREELISLIKELGLEHHVQWINRYVPEDQLTDLISACDLYVTPYPGMGQITSGTLAYAAGLGRPILSTPYEYAKDLVQGYGEMLLPFGDVEAWSSKLIEVFTYPGRLENWERVISDIGRSMHWPHVGAQHLRLFQQVIAEQRDKIAYVG</sequence>
<name>A0A7Z2ZLU0_9BACL</name>
<keyword evidence="4" id="KW-1185">Reference proteome</keyword>
<dbReference type="Gene3D" id="3.40.50.2000">
    <property type="entry name" value="Glycogen Phosphorylase B"/>
    <property type="match status" value="2"/>
</dbReference>
<dbReference type="PANTHER" id="PTHR12526:SF572">
    <property type="entry name" value="BLL5144 PROTEIN"/>
    <property type="match status" value="1"/>
</dbReference>
<proteinExistence type="predicted"/>
<feature type="domain" description="Glycosyl transferase family 1" evidence="1">
    <location>
        <begin position="191"/>
        <end position="354"/>
    </location>
</feature>
<protein>
    <submittedName>
        <fullName evidence="3">Glycosyltransferase</fullName>
    </submittedName>
</protein>